<dbReference type="Proteomes" id="UP000559860">
    <property type="component" value="Unassembled WGS sequence"/>
</dbReference>
<dbReference type="EMBL" id="JABEQD010000016">
    <property type="protein sequence ID" value="MBB2170018.1"/>
    <property type="molecule type" value="Genomic_DNA"/>
</dbReference>
<dbReference type="RefSeq" id="WP_182987486.1">
    <property type="nucleotide sequence ID" value="NZ_JABEQD010000016.1"/>
</dbReference>
<gene>
    <name evidence="1" type="ORF">HLH36_16970</name>
</gene>
<evidence type="ECO:0000313" key="2">
    <source>
        <dbReference type="Proteomes" id="UP000559860"/>
    </source>
</evidence>
<name>A0A7W4IW66_9PROT</name>
<dbReference type="AlphaFoldDB" id="A0A7W4IW66"/>
<organism evidence="1 2">
    <name type="scientific">Gluconacetobacter aggeris</name>
    <dbReference type="NCBI Taxonomy" id="1286186"/>
    <lineage>
        <taxon>Bacteria</taxon>
        <taxon>Pseudomonadati</taxon>
        <taxon>Pseudomonadota</taxon>
        <taxon>Alphaproteobacteria</taxon>
        <taxon>Acetobacterales</taxon>
        <taxon>Acetobacteraceae</taxon>
        <taxon>Gluconacetobacter</taxon>
    </lineage>
</organism>
<sequence>MSIQSAVQAALTYNRRIARAIPSDRLQTPAEEGVMETTIRRWGHAWDAAWSGPARSQRDLIARATLAVSDPGSMDAANRERLARDVLAVLGGGRIGR</sequence>
<evidence type="ECO:0000313" key="1">
    <source>
        <dbReference type="EMBL" id="MBB2170018.1"/>
    </source>
</evidence>
<reference evidence="1 2" key="1">
    <citation type="submission" date="2020-04" db="EMBL/GenBank/DDBJ databases">
        <title>Description of novel Gluconacetobacter.</title>
        <authorList>
            <person name="Sombolestani A."/>
        </authorList>
    </citation>
    <scope>NUCLEOTIDE SEQUENCE [LARGE SCALE GENOMIC DNA]</scope>
    <source>
        <strain evidence="1 2">LMG 27801</strain>
    </source>
</reference>
<accession>A0A7W4IW66</accession>
<protein>
    <submittedName>
        <fullName evidence="1">Uncharacterized protein</fullName>
    </submittedName>
</protein>
<proteinExistence type="predicted"/>
<comment type="caution">
    <text evidence="1">The sequence shown here is derived from an EMBL/GenBank/DDBJ whole genome shotgun (WGS) entry which is preliminary data.</text>
</comment>
<keyword evidence="2" id="KW-1185">Reference proteome</keyword>